<reference evidence="1 2" key="1">
    <citation type="journal article" date="2012" name="J. Bacteriol.">
        <title>Genome Sequence of Extracellular-Protease-Producing Alishewanella jeotgali Isolated from Traditional Korean Fermented Seafood.</title>
        <authorList>
            <person name="Jung J."/>
            <person name="Chun J."/>
            <person name="Park W."/>
        </authorList>
    </citation>
    <scope>NUCLEOTIDE SEQUENCE [LARGE SCALE GENOMIC DNA]</scope>
    <source>
        <strain evidence="1 2">KCTC 22429</strain>
    </source>
</reference>
<dbReference type="PANTHER" id="PTHR37031:SF2">
    <property type="entry name" value="PHOD-LIKE PHOSPHATASE METALLOPHOSPHATASE DOMAIN-CONTAINING PROTEIN"/>
    <property type="match status" value="1"/>
</dbReference>
<dbReference type="CDD" id="cd07389">
    <property type="entry name" value="MPP_PhoD"/>
    <property type="match status" value="1"/>
</dbReference>
<dbReference type="InterPro" id="IPR018946">
    <property type="entry name" value="PhoD-like_MPP"/>
</dbReference>
<sequence length="612" mass="69430">MATAEPVTPELTLFTDSGLYHILPASVLSAGHQQIKAGVNLHFQLFDLKLEIRLPVQQAIYYNLQLNGQGWKQWAPDLNFTPHSHPFFVLQPKLSSLLHGSCRKPHFAAADGLLRAEQLLASTSIDDWPALLMLSGDQVYVDDVATPMLMAIHQFIPRLGLPDESLHNTDVSLASTLHSKSPYYLKRETLLPDDKKSNKVLEQLFKGARKPVFTSDNAHNHLISLAEMFAMYLLVWSPVGWQQLTSPRDLNPPADFNTKQCQQFICQAEVLDAFIGGLSAIRRLLAHLPVAMIFDDHDITDDWNLTAAWELAAYQHPLSKRIIGNALLAYLLFQGWGNCPEQFPATYLSDIQQQLCSPGSNSYDVMLDQLLRFNHWYYQWPTEPALVVLDTRTQRWRSERSIHSPSGLMDWEALSNLQQKLVGVDAVVLVSAAPIFGVKLIEAIQRIFTWLGKPLLVDAENWMAHRGTAYTLLNMFRHPKTPKHFVILSGDVHYSFVYDIRLRSQTGSPAVWQITSSGLKNEFPGKLLQVFDRLNRWLYSPRSPLNWLTRRRRMLITPHQPESAQPGERLLNAAGIGLVKLNEDGSPAEVIQLCADGRNIEFKLYEDEARWH</sequence>
<dbReference type="STRING" id="1129374.AJE_07491"/>
<name>H3ZDS1_9ALTE</name>
<comment type="caution">
    <text evidence="1">The sequence shown here is derived from an EMBL/GenBank/DDBJ whole genome shotgun (WGS) entry which is preliminary data.</text>
</comment>
<dbReference type="Gene3D" id="3.60.21.70">
    <property type="entry name" value="PhoD-like phosphatase"/>
    <property type="match status" value="1"/>
</dbReference>
<gene>
    <name evidence="1" type="ORF">AJE_07491</name>
</gene>
<organism evidence="1 2">
    <name type="scientific">Alishewanella jeotgali KCTC 22429</name>
    <dbReference type="NCBI Taxonomy" id="1129374"/>
    <lineage>
        <taxon>Bacteria</taxon>
        <taxon>Pseudomonadati</taxon>
        <taxon>Pseudomonadota</taxon>
        <taxon>Gammaproteobacteria</taxon>
        <taxon>Alteromonadales</taxon>
        <taxon>Alteromonadaceae</taxon>
        <taxon>Alishewanella</taxon>
    </lineage>
</organism>
<protein>
    <recommendedName>
        <fullName evidence="3">PhoD-like phosphatase metallophosphatase domain-containing protein</fullName>
    </recommendedName>
</protein>
<dbReference type="EMBL" id="AHTH01000018">
    <property type="protein sequence ID" value="EHR41302.1"/>
    <property type="molecule type" value="Genomic_DNA"/>
</dbReference>
<dbReference type="InterPro" id="IPR029052">
    <property type="entry name" value="Metallo-depent_PP-like"/>
</dbReference>
<accession>H3ZDS1</accession>
<dbReference type="eggNOG" id="COG3540">
    <property type="taxonomic scope" value="Bacteria"/>
</dbReference>
<dbReference type="InterPro" id="IPR038607">
    <property type="entry name" value="PhoD-like_sf"/>
</dbReference>
<evidence type="ECO:0000313" key="1">
    <source>
        <dbReference type="EMBL" id="EHR41302.1"/>
    </source>
</evidence>
<keyword evidence="2" id="KW-1185">Reference proteome</keyword>
<dbReference type="PANTHER" id="PTHR37031">
    <property type="entry name" value="METALLOPHOSPHATASE BINDING DOMAIN PROTEIN"/>
    <property type="match status" value="1"/>
</dbReference>
<dbReference type="PATRIC" id="fig|1129374.4.peg.1501"/>
<dbReference type="AlphaFoldDB" id="H3ZDS1"/>
<evidence type="ECO:0000313" key="2">
    <source>
        <dbReference type="Proteomes" id="UP000012046"/>
    </source>
</evidence>
<evidence type="ECO:0008006" key="3">
    <source>
        <dbReference type="Google" id="ProtNLM"/>
    </source>
</evidence>
<dbReference type="Proteomes" id="UP000012046">
    <property type="component" value="Unassembled WGS sequence"/>
</dbReference>
<proteinExistence type="predicted"/>
<dbReference type="SUPFAM" id="SSF56300">
    <property type="entry name" value="Metallo-dependent phosphatases"/>
    <property type="match status" value="1"/>
</dbReference>